<dbReference type="InterPro" id="IPR013785">
    <property type="entry name" value="Aldolase_TIM"/>
</dbReference>
<comment type="pathway">
    <text evidence="1">Cofactor biosynthesis; thiamine diphosphate biosynthesis.</text>
</comment>
<dbReference type="OrthoDB" id="194683at2"/>
<name>A0A0U3SF74_9BACT</name>
<evidence type="ECO:0000256" key="2">
    <source>
        <dbReference type="ARBA" id="ARBA00022977"/>
    </source>
</evidence>
<dbReference type="PANTHER" id="PTHR20857:SF15">
    <property type="entry name" value="THIAMINE-PHOSPHATE SYNTHASE"/>
    <property type="match status" value="1"/>
</dbReference>
<dbReference type="GO" id="GO:0004789">
    <property type="term" value="F:thiamine-phosphate diphosphorylase activity"/>
    <property type="evidence" value="ECO:0007669"/>
    <property type="project" value="TreeGrafter"/>
</dbReference>
<dbReference type="KEGG" id="hyg:AUC43_06730"/>
<dbReference type="GO" id="GO:0005737">
    <property type="term" value="C:cytoplasm"/>
    <property type="evidence" value="ECO:0007669"/>
    <property type="project" value="TreeGrafter"/>
</dbReference>
<proteinExistence type="predicted"/>
<gene>
    <name evidence="4" type="ORF">AUC43_06730</name>
</gene>
<dbReference type="Gene3D" id="3.20.20.70">
    <property type="entry name" value="Aldolase class I"/>
    <property type="match status" value="1"/>
</dbReference>
<sequence length="206" mass="22271">MKLILISPPHSVADEVPLVSEMLELGLARFHVRKPGWSHAEMAAYVAGIPAQYHSRLVLHSHHALVPELGLGGVHLTAATRAARVTRLPLRAGQTLSTSFHTLAEISRHRRRYDYVFLSPIFDSLSKEQYAAAFDLQEVAAVLRQLPHRATYAPQVVALGGIEAHRLAAVQQAGFAGAAVLGAVWQSPDPVAAFRSLQSIVGQSVA</sequence>
<reference evidence="4 5" key="1">
    <citation type="submission" date="2015-12" db="EMBL/GenBank/DDBJ databases">
        <authorList>
            <person name="Shamseldin A."/>
            <person name="Moawad H."/>
            <person name="Abd El-Rahim W.M."/>
            <person name="Sadowsky M.J."/>
        </authorList>
    </citation>
    <scope>NUCLEOTIDE SEQUENCE [LARGE SCALE GENOMIC DNA]</scope>
    <source>
        <strain evidence="4 5">DG5B</strain>
    </source>
</reference>
<dbReference type="RefSeq" id="WP_068191267.1">
    <property type="nucleotide sequence ID" value="NZ_CP013909.1"/>
</dbReference>
<keyword evidence="5" id="KW-1185">Reference proteome</keyword>
<dbReference type="AlphaFoldDB" id="A0A0U3SF74"/>
<dbReference type="STRING" id="1411621.AUC43_06730"/>
<dbReference type="Pfam" id="PF02581">
    <property type="entry name" value="TMP-TENI"/>
    <property type="match status" value="1"/>
</dbReference>
<protein>
    <recommendedName>
        <fullName evidence="3">Thiamine phosphate synthase/TenI domain-containing protein</fullName>
    </recommendedName>
</protein>
<dbReference type="EMBL" id="CP013909">
    <property type="protein sequence ID" value="ALW84806.1"/>
    <property type="molecule type" value="Genomic_DNA"/>
</dbReference>
<dbReference type="Proteomes" id="UP000059542">
    <property type="component" value="Chromosome"/>
</dbReference>
<evidence type="ECO:0000259" key="3">
    <source>
        <dbReference type="Pfam" id="PF02581"/>
    </source>
</evidence>
<accession>A0A0U3SF74</accession>
<dbReference type="PANTHER" id="PTHR20857">
    <property type="entry name" value="THIAMINE-PHOSPHATE PYROPHOSPHORYLASE"/>
    <property type="match status" value="1"/>
</dbReference>
<evidence type="ECO:0000313" key="4">
    <source>
        <dbReference type="EMBL" id="ALW84806.1"/>
    </source>
</evidence>
<dbReference type="CDD" id="cd00564">
    <property type="entry name" value="TMP_TenI"/>
    <property type="match status" value="1"/>
</dbReference>
<evidence type="ECO:0000313" key="5">
    <source>
        <dbReference type="Proteomes" id="UP000059542"/>
    </source>
</evidence>
<organism evidence="4 5">
    <name type="scientific">Hymenobacter sedentarius</name>
    <dbReference type="NCBI Taxonomy" id="1411621"/>
    <lineage>
        <taxon>Bacteria</taxon>
        <taxon>Pseudomonadati</taxon>
        <taxon>Bacteroidota</taxon>
        <taxon>Cytophagia</taxon>
        <taxon>Cytophagales</taxon>
        <taxon>Hymenobacteraceae</taxon>
        <taxon>Hymenobacter</taxon>
    </lineage>
</organism>
<dbReference type="InterPro" id="IPR036206">
    <property type="entry name" value="ThiamineP_synth_sf"/>
</dbReference>
<dbReference type="SUPFAM" id="SSF51391">
    <property type="entry name" value="Thiamin phosphate synthase"/>
    <property type="match status" value="1"/>
</dbReference>
<evidence type="ECO:0000256" key="1">
    <source>
        <dbReference type="ARBA" id="ARBA00004948"/>
    </source>
</evidence>
<dbReference type="GO" id="GO:0009228">
    <property type="term" value="P:thiamine biosynthetic process"/>
    <property type="evidence" value="ECO:0007669"/>
    <property type="project" value="UniProtKB-KW"/>
</dbReference>
<dbReference type="InterPro" id="IPR022998">
    <property type="entry name" value="ThiamineP_synth_TenI"/>
</dbReference>
<keyword evidence="2" id="KW-0784">Thiamine biosynthesis</keyword>
<feature type="domain" description="Thiamine phosphate synthase/TenI" evidence="3">
    <location>
        <begin position="3"/>
        <end position="184"/>
    </location>
</feature>